<dbReference type="EnsemblMetazoa" id="CapteT21307">
    <property type="protein sequence ID" value="CapteP21307"/>
    <property type="gene ID" value="CapteG21307"/>
</dbReference>
<dbReference type="InterPro" id="IPR008952">
    <property type="entry name" value="Tetraspanin_EC2_sf"/>
</dbReference>
<dbReference type="PIRSF" id="PIRSF002419">
    <property type="entry name" value="Tetraspanin"/>
    <property type="match status" value="1"/>
</dbReference>
<sequence>MEMMYAPNKGSKTQEQQHRPREMNQEMECIQCLRYVLFSYNLVIFLCGCALLGIGIWMGVDRNFLTTIIGNDLYAVAVFLILAMGGIIFFISFLGCCGAITERSCLIFTFMICLCVIFFGLLLGGILAIVFSAQLGENVRKTMADTLVNHYGVDFHVRYNRQVTDAWDKAQERLQCCAVETEGWLVYQESKWFELYGSNDEMRMSHEDQKPYVPQSCCVKDRFWRYINLEVCQKWRFGPPGAPVDGAINRALYYDGCYDAGLSYLKDNSIILIGLGIGIALLLVCGIVLSFVLLRYEKEQQGQ</sequence>
<dbReference type="OMA" id="CSLFRMI"/>
<reference evidence="7 9" key="2">
    <citation type="journal article" date="2013" name="Nature">
        <title>Insights into bilaterian evolution from three spiralian genomes.</title>
        <authorList>
            <person name="Simakov O."/>
            <person name="Marletaz F."/>
            <person name="Cho S.J."/>
            <person name="Edsinger-Gonzales E."/>
            <person name="Havlak P."/>
            <person name="Hellsten U."/>
            <person name="Kuo D.H."/>
            <person name="Larsson T."/>
            <person name="Lv J."/>
            <person name="Arendt D."/>
            <person name="Savage R."/>
            <person name="Osoegawa K."/>
            <person name="de Jong P."/>
            <person name="Grimwood J."/>
            <person name="Chapman J.A."/>
            <person name="Shapiro H."/>
            <person name="Aerts A."/>
            <person name="Otillar R.P."/>
            <person name="Terry A.Y."/>
            <person name="Boore J.L."/>
            <person name="Grigoriev I.V."/>
            <person name="Lindberg D.R."/>
            <person name="Seaver E.C."/>
            <person name="Weisblat D.A."/>
            <person name="Putnam N.H."/>
            <person name="Rokhsar D.S."/>
        </authorList>
    </citation>
    <scope>NUCLEOTIDE SEQUENCE</scope>
    <source>
        <strain evidence="7 9">I ESC-2004</strain>
    </source>
</reference>
<evidence type="ECO:0000256" key="1">
    <source>
        <dbReference type="ARBA" id="ARBA00004141"/>
    </source>
</evidence>
<comment type="subcellular location">
    <subcellularLocation>
        <location evidence="1 6">Membrane</location>
        <topology evidence="1 6">Multi-pass membrane protein</topology>
    </subcellularLocation>
</comment>
<comment type="similarity">
    <text evidence="2 6">Belongs to the tetraspanin (TM4SF) family.</text>
</comment>
<dbReference type="Pfam" id="PF00335">
    <property type="entry name" value="Tetraspanin"/>
    <property type="match status" value="1"/>
</dbReference>
<reference evidence="8" key="3">
    <citation type="submission" date="2015-06" db="UniProtKB">
        <authorList>
            <consortium name="EnsemblMetazoa"/>
        </authorList>
    </citation>
    <scope>IDENTIFICATION</scope>
</reference>
<dbReference type="PANTHER" id="PTHR19282">
    <property type="entry name" value="TETRASPANIN"/>
    <property type="match status" value="1"/>
</dbReference>
<feature type="transmembrane region" description="Helical" evidence="6">
    <location>
        <begin position="35"/>
        <end position="58"/>
    </location>
</feature>
<feature type="transmembrane region" description="Helical" evidence="6">
    <location>
        <begin position="106"/>
        <end position="133"/>
    </location>
</feature>
<dbReference type="PROSITE" id="PS00421">
    <property type="entry name" value="TM4_1"/>
    <property type="match status" value="1"/>
</dbReference>
<feature type="transmembrane region" description="Helical" evidence="6">
    <location>
        <begin position="270"/>
        <end position="294"/>
    </location>
</feature>
<evidence type="ECO:0000313" key="8">
    <source>
        <dbReference type="EnsemblMetazoa" id="CapteP21307"/>
    </source>
</evidence>
<dbReference type="OrthoDB" id="438211at2759"/>
<dbReference type="GO" id="GO:0005886">
    <property type="term" value="C:plasma membrane"/>
    <property type="evidence" value="ECO:0007669"/>
    <property type="project" value="TreeGrafter"/>
</dbReference>
<keyword evidence="9" id="KW-1185">Reference proteome</keyword>
<protein>
    <recommendedName>
        <fullName evidence="6">Tetraspanin</fullName>
    </recommendedName>
</protein>
<evidence type="ECO:0000256" key="4">
    <source>
        <dbReference type="ARBA" id="ARBA00022989"/>
    </source>
</evidence>
<dbReference type="InterPro" id="IPR018503">
    <property type="entry name" value="Tetraspanin_CS"/>
</dbReference>
<dbReference type="Gene3D" id="1.10.1450.10">
    <property type="entry name" value="Tetraspanin"/>
    <property type="match status" value="1"/>
</dbReference>
<proteinExistence type="inferred from homology"/>
<name>R7U697_CAPTE</name>
<dbReference type="EMBL" id="KB305005">
    <property type="protein sequence ID" value="ELU01489.1"/>
    <property type="molecule type" value="Genomic_DNA"/>
</dbReference>
<dbReference type="AlphaFoldDB" id="R7U697"/>
<evidence type="ECO:0000256" key="6">
    <source>
        <dbReference type="RuleBase" id="RU361218"/>
    </source>
</evidence>
<dbReference type="STRING" id="283909.R7U697"/>
<dbReference type="InterPro" id="IPR000301">
    <property type="entry name" value="Tetraspanin_animals"/>
</dbReference>
<dbReference type="Proteomes" id="UP000014760">
    <property type="component" value="Unassembled WGS sequence"/>
</dbReference>
<dbReference type="PANTHER" id="PTHR19282:SF527">
    <property type="entry name" value="TETRASPANIN"/>
    <property type="match status" value="1"/>
</dbReference>
<evidence type="ECO:0000256" key="3">
    <source>
        <dbReference type="ARBA" id="ARBA00022692"/>
    </source>
</evidence>
<organism evidence="7">
    <name type="scientific">Capitella teleta</name>
    <name type="common">Polychaete worm</name>
    <dbReference type="NCBI Taxonomy" id="283909"/>
    <lineage>
        <taxon>Eukaryota</taxon>
        <taxon>Metazoa</taxon>
        <taxon>Spiralia</taxon>
        <taxon>Lophotrochozoa</taxon>
        <taxon>Annelida</taxon>
        <taxon>Polychaeta</taxon>
        <taxon>Sedentaria</taxon>
        <taxon>Scolecida</taxon>
        <taxon>Capitellidae</taxon>
        <taxon>Capitella</taxon>
    </lineage>
</organism>
<reference evidence="9" key="1">
    <citation type="submission" date="2012-12" db="EMBL/GenBank/DDBJ databases">
        <authorList>
            <person name="Hellsten U."/>
            <person name="Grimwood J."/>
            <person name="Chapman J.A."/>
            <person name="Shapiro H."/>
            <person name="Aerts A."/>
            <person name="Otillar R.P."/>
            <person name="Terry A.Y."/>
            <person name="Boore J.L."/>
            <person name="Simakov O."/>
            <person name="Marletaz F."/>
            <person name="Cho S.-J."/>
            <person name="Edsinger-Gonzales E."/>
            <person name="Havlak P."/>
            <person name="Kuo D.-H."/>
            <person name="Larsson T."/>
            <person name="Lv J."/>
            <person name="Arendt D."/>
            <person name="Savage R."/>
            <person name="Osoegawa K."/>
            <person name="de Jong P."/>
            <person name="Lindberg D.R."/>
            <person name="Seaver E.C."/>
            <person name="Weisblat D.A."/>
            <person name="Putnam N.H."/>
            <person name="Grigoriev I.V."/>
            <person name="Rokhsar D.S."/>
        </authorList>
    </citation>
    <scope>NUCLEOTIDE SEQUENCE</scope>
    <source>
        <strain evidence="9">I ESC-2004</strain>
    </source>
</reference>
<gene>
    <name evidence="7" type="ORF">CAPTEDRAFT_21307</name>
</gene>
<keyword evidence="5 6" id="KW-0472">Membrane</keyword>
<evidence type="ECO:0000256" key="5">
    <source>
        <dbReference type="ARBA" id="ARBA00023136"/>
    </source>
</evidence>
<keyword evidence="3 6" id="KW-0812">Transmembrane</keyword>
<dbReference type="EMBL" id="AMQN01001731">
    <property type="status" value="NOT_ANNOTATED_CDS"/>
    <property type="molecule type" value="Genomic_DNA"/>
</dbReference>
<evidence type="ECO:0000313" key="7">
    <source>
        <dbReference type="EMBL" id="ELU01489.1"/>
    </source>
</evidence>
<feature type="transmembrane region" description="Helical" evidence="6">
    <location>
        <begin position="73"/>
        <end position="94"/>
    </location>
</feature>
<evidence type="ECO:0000313" key="9">
    <source>
        <dbReference type="Proteomes" id="UP000014760"/>
    </source>
</evidence>
<evidence type="ECO:0000256" key="2">
    <source>
        <dbReference type="ARBA" id="ARBA00006840"/>
    </source>
</evidence>
<dbReference type="PRINTS" id="PR00259">
    <property type="entry name" value="TMFOUR"/>
</dbReference>
<dbReference type="SUPFAM" id="SSF48652">
    <property type="entry name" value="Tetraspanin"/>
    <property type="match status" value="1"/>
</dbReference>
<dbReference type="InterPro" id="IPR018499">
    <property type="entry name" value="Tetraspanin/Peripherin"/>
</dbReference>
<accession>R7U697</accession>
<dbReference type="FunCoup" id="R7U697">
    <property type="interactions" value="45"/>
</dbReference>
<keyword evidence="4 6" id="KW-1133">Transmembrane helix</keyword>
<dbReference type="HOGENOM" id="CLU_055524_4_0_1"/>